<sequence length="75" mass="8392">MRVSMTSRFIVFLETVVILDQSVVSGLVPVLSQSLRNTETKRGLGRNTTLRNAYRKLLSHLGEGGQIEMISLEED</sequence>
<dbReference type="Pfam" id="PF14911">
    <property type="entry name" value="MMS22L_C"/>
    <property type="match status" value="1"/>
</dbReference>
<reference evidence="3" key="2">
    <citation type="journal article" date="2015" name="Fish Shellfish Immunol.">
        <title>Early steps in the European eel (Anguilla anguilla)-Vibrio vulnificus interaction in the gills: Role of the RtxA13 toxin.</title>
        <authorList>
            <person name="Callol A."/>
            <person name="Pajuelo D."/>
            <person name="Ebbesson L."/>
            <person name="Teles M."/>
            <person name="MacKenzie S."/>
            <person name="Amaro C."/>
        </authorList>
    </citation>
    <scope>NUCLEOTIDE SEQUENCE</scope>
</reference>
<evidence type="ECO:0000259" key="2">
    <source>
        <dbReference type="Pfam" id="PF14911"/>
    </source>
</evidence>
<name>A0A0E9VPM1_ANGAN</name>
<protein>
    <recommendedName>
        <fullName evidence="2">MMS22-like C-terminal domain-containing protein</fullName>
    </recommendedName>
</protein>
<feature type="domain" description="MMS22-like C-terminal" evidence="2">
    <location>
        <begin position="9"/>
        <end position="61"/>
    </location>
</feature>
<dbReference type="InterPro" id="IPR042320">
    <property type="entry name" value="MMS22-like"/>
</dbReference>
<proteinExistence type="predicted"/>
<dbReference type="InterPro" id="IPR029424">
    <property type="entry name" value="MMS22L_C"/>
</dbReference>
<dbReference type="PANTHER" id="PTHR28547">
    <property type="entry name" value="PROTEIN MMS22-LIKE"/>
    <property type="match status" value="1"/>
</dbReference>
<evidence type="ECO:0000313" key="3">
    <source>
        <dbReference type="EMBL" id="JAH80017.1"/>
    </source>
</evidence>
<dbReference type="GO" id="GO:0043596">
    <property type="term" value="C:nuclear replication fork"/>
    <property type="evidence" value="ECO:0007669"/>
    <property type="project" value="TreeGrafter"/>
</dbReference>
<dbReference type="PANTHER" id="PTHR28547:SF1">
    <property type="entry name" value="PROTEIN MMS22-LIKE"/>
    <property type="match status" value="1"/>
</dbReference>
<feature type="chain" id="PRO_5002433828" description="MMS22-like C-terminal domain-containing protein" evidence="1">
    <location>
        <begin position="27"/>
        <end position="75"/>
    </location>
</feature>
<keyword evidence="1" id="KW-0732">Signal</keyword>
<dbReference type="AlphaFoldDB" id="A0A0E9VPM1"/>
<feature type="signal peptide" evidence="1">
    <location>
        <begin position="1"/>
        <end position="26"/>
    </location>
</feature>
<evidence type="ECO:0000256" key="1">
    <source>
        <dbReference type="SAM" id="SignalP"/>
    </source>
</evidence>
<dbReference type="EMBL" id="GBXM01028560">
    <property type="protein sequence ID" value="JAH80017.1"/>
    <property type="molecule type" value="Transcribed_RNA"/>
</dbReference>
<dbReference type="GO" id="GO:0031297">
    <property type="term" value="P:replication fork processing"/>
    <property type="evidence" value="ECO:0007669"/>
    <property type="project" value="InterPro"/>
</dbReference>
<dbReference type="GO" id="GO:0000724">
    <property type="term" value="P:double-strand break repair via homologous recombination"/>
    <property type="evidence" value="ECO:0007669"/>
    <property type="project" value="InterPro"/>
</dbReference>
<reference evidence="3" key="1">
    <citation type="submission" date="2014-11" db="EMBL/GenBank/DDBJ databases">
        <authorList>
            <person name="Amaro Gonzalez C."/>
        </authorList>
    </citation>
    <scope>NUCLEOTIDE SEQUENCE</scope>
</reference>
<accession>A0A0E9VPM1</accession>
<organism evidence="3">
    <name type="scientific">Anguilla anguilla</name>
    <name type="common">European freshwater eel</name>
    <name type="synonym">Muraena anguilla</name>
    <dbReference type="NCBI Taxonomy" id="7936"/>
    <lineage>
        <taxon>Eukaryota</taxon>
        <taxon>Metazoa</taxon>
        <taxon>Chordata</taxon>
        <taxon>Craniata</taxon>
        <taxon>Vertebrata</taxon>
        <taxon>Euteleostomi</taxon>
        <taxon>Actinopterygii</taxon>
        <taxon>Neopterygii</taxon>
        <taxon>Teleostei</taxon>
        <taxon>Anguilliformes</taxon>
        <taxon>Anguillidae</taxon>
        <taxon>Anguilla</taxon>
    </lineage>
</organism>